<dbReference type="PANTHER" id="PTHR40661:SF3">
    <property type="entry name" value="FELS-1 PROPHAGE TRANSCRIPTIONAL REGULATOR"/>
    <property type="match status" value="1"/>
</dbReference>
<dbReference type="InterPro" id="IPR039418">
    <property type="entry name" value="LexA-like"/>
</dbReference>
<sequence length="230" mass="25100">MNTVIQLDNQDDKAQRQKAFRKQFAENLNAALDRRGAIPVGYGRVTAVAELFGVSQNTAANWLRGEGVPELARLPEIAETLNTTVEQLVVGAQSTGAHAIDERYTVIDIHGSDADEAHSLYMLPEALREVGLPRGVTAMRMASDDMDPYLRPGDVVFYDPRVNRLVGNGVYVLRVHGALVVRRIQRGTVDGLRLICDNNRFGSETLSEEALAASGIEVVGHVVGRLLVGR</sequence>
<dbReference type="SUPFAM" id="SSF51306">
    <property type="entry name" value="LexA/Signal peptidase"/>
    <property type="match status" value="1"/>
</dbReference>
<dbReference type="CDD" id="cd00093">
    <property type="entry name" value="HTH_XRE"/>
    <property type="match status" value="1"/>
</dbReference>
<dbReference type="CDD" id="cd06529">
    <property type="entry name" value="S24_LexA-like"/>
    <property type="match status" value="1"/>
</dbReference>
<dbReference type="InterPro" id="IPR001387">
    <property type="entry name" value="Cro/C1-type_HTH"/>
</dbReference>
<dbReference type="Pfam" id="PF01381">
    <property type="entry name" value="HTH_3"/>
    <property type="match status" value="1"/>
</dbReference>
<dbReference type="RefSeq" id="WP_203387792.1">
    <property type="nucleotide sequence ID" value="NZ_CP064781.1"/>
</dbReference>
<dbReference type="AlphaFoldDB" id="A0A974Y482"/>
<evidence type="ECO:0000256" key="2">
    <source>
        <dbReference type="ARBA" id="ARBA00023125"/>
    </source>
</evidence>
<dbReference type="Proteomes" id="UP000663444">
    <property type="component" value="Chromosome"/>
</dbReference>
<evidence type="ECO:0000313" key="5">
    <source>
        <dbReference type="EMBL" id="QRJ64251.1"/>
    </source>
</evidence>
<evidence type="ECO:0000256" key="3">
    <source>
        <dbReference type="ARBA" id="ARBA00023163"/>
    </source>
</evidence>
<keyword evidence="2" id="KW-0238">DNA-binding</keyword>
<gene>
    <name evidence="5" type="ORF">IWH25_02525</name>
</gene>
<evidence type="ECO:0000313" key="6">
    <source>
        <dbReference type="Proteomes" id="UP000663444"/>
    </source>
</evidence>
<dbReference type="SUPFAM" id="SSF47413">
    <property type="entry name" value="lambda repressor-like DNA-binding domains"/>
    <property type="match status" value="1"/>
</dbReference>
<dbReference type="KEGG" id="ares:IWH25_02525"/>
<protein>
    <submittedName>
        <fullName evidence="5">LexA family transcriptional regulator</fullName>
    </submittedName>
</protein>
<dbReference type="InterPro" id="IPR015927">
    <property type="entry name" value="Peptidase_S24_S26A/B/C"/>
</dbReference>
<dbReference type="Gene3D" id="2.10.109.10">
    <property type="entry name" value="Umud Fragment, subunit A"/>
    <property type="match status" value="1"/>
</dbReference>
<proteinExistence type="predicted"/>
<evidence type="ECO:0000259" key="4">
    <source>
        <dbReference type="PROSITE" id="PS50943"/>
    </source>
</evidence>
<dbReference type="PANTHER" id="PTHR40661">
    <property type="match status" value="1"/>
</dbReference>
<name>A0A974Y482_9RHOO</name>
<keyword evidence="3" id="KW-0804">Transcription</keyword>
<reference evidence="5" key="1">
    <citation type="submission" date="2020-11" db="EMBL/GenBank/DDBJ databases">
        <title>Azospira restricta DSM 18626 genome sequence.</title>
        <authorList>
            <person name="Moe W.M."/>
        </authorList>
    </citation>
    <scope>NUCLEOTIDE SEQUENCE</scope>
    <source>
        <strain evidence="5">DSM 18626</strain>
    </source>
</reference>
<dbReference type="PROSITE" id="PS50943">
    <property type="entry name" value="HTH_CROC1"/>
    <property type="match status" value="1"/>
</dbReference>
<keyword evidence="6" id="KW-1185">Reference proteome</keyword>
<dbReference type="GO" id="GO:0003677">
    <property type="term" value="F:DNA binding"/>
    <property type="evidence" value="ECO:0007669"/>
    <property type="project" value="UniProtKB-KW"/>
</dbReference>
<dbReference type="Pfam" id="PF00717">
    <property type="entry name" value="Peptidase_S24"/>
    <property type="match status" value="1"/>
</dbReference>
<dbReference type="InterPro" id="IPR036286">
    <property type="entry name" value="LexA/Signal_pep-like_sf"/>
</dbReference>
<dbReference type="SMART" id="SM00530">
    <property type="entry name" value="HTH_XRE"/>
    <property type="match status" value="1"/>
</dbReference>
<dbReference type="EMBL" id="CP064781">
    <property type="protein sequence ID" value="QRJ64251.1"/>
    <property type="molecule type" value="Genomic_DNA"/>
</dbReference>
<organism evidence="5 6">
    <name type="scientific">Azospira restricta</name>
    <dbReference type="NCBI Taxonomy" id="404405"/>
    <lineage>
        <taxon>Bacteria</taxon>
        <taxon>Pseudomonadati</taxon>
        <taxon>Pseudomonadota</taxon>
        <taxon>Betaproteobacteria</taxon>
        <taxon>Rhodocyclales</taxon>
        <taxon>Rhodocyclaceae</taxon>
        <taxon>Azospira</taxon>
    </lineage>
</organism>
<accession>A0A974Y482</accession>
<dbReference type="Gene3D" id="1.10.260.40">
    <property type="entry name" value="lambda repressor-like DNA-binding domains"/>
    <property type="match status" value="1"/>
</dbReference>
<evidence type="ECO:0000256" key="1">
    <source>
        <dbReference type="ARBA" id="ARBA00023015"/>
    </source>
</evidence>
<feature type="domain" description="HTH cro/C1-type" evidence="4">
    <location>
        <begin position="46"/>
        <end position="88"/>
    </location>
</feature>
<keyword evidence="1" id="KW-0805">Transcription regulation</keyword>
<dbReference type="InterPro" id="IPR010982">
    <property type="entry name" value="Lambda_DNA-bd_dom_sf"/>
</dbReference>